<comment type="caution">
    <text evidence="1">The sequence shown here is derived from an EMBL/GenBank/DDBJ whole genome shotgun (WGS) entry which is preliminary data.</text>
</comment>
<evidence type="ECO:0000313" key="1">
    <source>
        <dbReference type="EMBL" id="MFB2836822.1"/>
    </source>
</evidence>
<protein>
    <submittedName>
        <fullName evidence="1">YgiT-type zinc finger protein</fullName>
    </submittedName>
</protein>
<reference evidence="1 2" key="1">
    <citation type="submission" date="2024-09" db="EMBL/GenBank/DDBJ databases">
        <title>Floridaenema gen nov. (Aerosakkonemataceae, Aerosakkonematales ord. nov., Cyanobacteria) from benthic tropical and subtropical fresh waters, with the description of four new species.</title>
        <authorList>
            <person name="Moretto J.A."/>
            <person name="Berthold D.E."/>
            <person name="Lefler F.W."/>
            <person name="Huang I.-S."/>
            <person name="Laughinghouse H. IV."/>
        </authorList>
    </citation>
    <scope>NUCLEOTIDE SEQUENCE [LARGE SCALE GENOMIC DNA]</scope>
    <source>
        <strain evidence="1 2">BLCC-F167</strain>
    </source>
</reference>
<evidence type="ECO:0000313" key="2">
    <source>
        <dbReference type="Proteomes" id="UP001576780"/>
    </source>
</evidence>
<sequence length="82" mass="9346">MFKCHVCNSEESHTEYVNEIFQIEGKFYLVENIPAEVCSRCGEEVFSRETTEKIRVMLHGETKPIKSIAVDVFSYPSPAKAS</sequence>
<dbReference type="Gene3D" id="3.10.20.860">
    <property type="match status" value="1"/>
</dbReference>
<dbReference type="Proteomes" id="UP001576780">
    <property type="component" value="Unassembled WGS sequence"/>
</dbReference>
<organism evidence="1 2">
    <name type="scientific">Floridaenema evergladense BLCC-F167</name>
    <dbReference type="NCBI Taxonomy" id="3153639"/>
    <lineage>
        <taxon>Bacteria</taxon>
        <taxon>Bacillati</taxon>
        <taxon>Cyanobacteriota</taxon>
        <taxon>Cyanophyceae</taxon>
        <taxon>Oscillatoriophycideae</taxon>
        <taxon>Aerosakkonematales</taxon>
        <taxon>Aerosakkonemataceae</taxon>
        <taxon>Floridanema</taxon>
        <taxon>Floridanema evergladense</taxon>
    </lineage>
</organism>
<dbReference type="NCBIfam" id="TIGR03831">
    <property type="entry name" value="YgiT_finger"/>
    <property type="match status" value="1"/>
</dbReference>
<keyword evidence="2" id="KW-1185">Reference proteome</keyword>
<accession>A0ABV4WPK3</accession>
<dbReference type="InterPro" id="IPR022453">
    <property type="entry name" value="Znf_MqsA-type"/>
</dbReference>
<dbReference type="RefSeq" id="WP_413279186.1">
    <property type="nucleotide sequence ID" value="NZ_JBHFNT010000176.1"/>
</dbReference>
<name>A0ABV4WPK3_9CYAN</name>
<dbReference type="EMBL" id="JBHFNT010000176">
    <property type="protein sequence ID" value="MFB2836822.1"/>
    <property type="molecule type" value="Genomic_DNA"/>
</dbReference>
<proteinExistence type="predicted"/>
<gene>
    <name evidence="1" type="ORF">ACE1CA_20020</name>
</gene>